<dbReference type="SMART" id="SM00028">
    <property type="entry name" value="TPR"/>
    <property type="match status" value="5"/>
</dbReference>
<reference evidence="3" key="1">
    <citation type="submission" date="2019-05" db="EMBL/GenBank/DDBJ databases">
        <title>Flavobacterium profundi sp. nov., isolated from a deep-sea seamount.</title>
        <authorList>
            <person name="Zhang D.-C."/>
        </authorList>
    </citation>
    <scope>NUCLEOTIDE SEQUENCE [LARGE SCALE GENOMIC DNA]</scope>
    <source>
        <strain evidence="3">TP390</strain>
    </source>
</reference>
<accession>A0A6I4IES2</accession>
<dbReference type="SUPFAM" id="SSF46894">
    <property type="entry name" value="C-terminal effector domain of the bipartite response regulators"/>
    <property type="match status" value="1"/>
</dbReference>
<dbReference type="Pfam" id="PF13424">
    <property type="entry name" value="TPR_12"/>
    <property type="match status" value="1"/>
</dbReference>
<keyword evidence="1" id="KW-1133">Transmembrane helix</keyword>
<dbReference type="InterPro" id="IPR016032">
    <property type="entry name" value="Sig_transdc_resp-reg_C-effctor"/>
</dbReference>
<dbReference type="OrthoDB" id="614964at2"/>
<dbReference type="Proteomes" id="UP000431264">
    <property type="component" value="Unassembled WGS sequence"/>
</dbReference>
<sequence length="545" mass="63748">MTTKNTFIITFFCIFWQTFLFSMETTKQCDSIIKEAVVLMTLKNHVASLELLSEAKEMAQKNKWYKQLFLAQNNIANNYYMLLDYGEALKQHLESYKIASQHLDDAQLMIVLNNMAILYSKEKKYPKANAYFNKAFVLAVKYKDSLKMGMYAMNLGLLANEQNKLQQARKHLNQALQYVNIPEVKIPTLVGLYQNDFLLGHIEQSRSGAENLLLKLTNEPNNDNRIELSLLITKCYLKQHNLAKALQWANNTAAEKPDLEKKIELYDLFATIYFQLKSYGIAFQYKDSITVSTSKLNTIKNGKLFESSEVKFQIQNYKEKLLEKEMRLKSERKLFYTIIIIIVFALIILLLIFRNYSIKIKQKELIAKREQQVTAFKLEKEIAEKSLLLEKEKTTLLEQESLKNEIQIRNQRILSRVLYISGRNQLLQDIMKSFATIPNINENKAVIKNIKTLEEHLKTDDDWDNYVRHFDDVNQGFIQRLTQKHPDLTTTDIRYLSYVYMNLDTKEIANMLNITPVACRKRKERIEKRLALPDTISLNAYLLSI</sequence>
<evidence type="ECO:0000313" key="2">
    <source>
        <dbReference type="EMBL" id="MVO08203.1"/>
    </source>
</evidence>
<dbReference type="SUPFAM" id="SSF48452">
    <property type="entry name" value="TPR-like"/>
    <property type="match status" value="1"/>
</dbReference>
<comment type="caution">
    <text evidence="2">The sequence shown here is derived from an EMBL/GenBank/DDBJ whole genome shotgun (WGS) entry which is preliminary data.</text>
</comment>
<dbReference type="Gene3D" id="1.25.40.10">
    <property type="entry name" value="Tetratricopeptide repeat domain"/>
    <property type="match status" value="1"/>
</dbReference>
<organism evidence="2 3">
    <name type="scientific">Flavobacterium profundi</name>
    <dbReference type="NCBI Taxonomy" id="1774945"/>
    <lineage>
        <taxon>Bacteria</taxon>
        <taxon>Pseudomonadati</taxon>
        <taxon>Bacteroidota</taxon>
        <taxon>Flavobacteriia</taxon>
        <taxon>Flavobacteriales</taxon>
        <taxon>Flavobacteriaceae</taxon>
        <taxon>Flavobacterium</taxon>
    </lineage>
</organism>
<keyword evidence="1" id="KW-0812">Transmembrane</keyword>
<protein>
    <submittedName>
        <fullName evidence="2">Tetratricopeptide repeat protein</fullName>
    </submittedName>
</protein>
<dbReference type="InterPro" id="IPR011990">
    <property type="entry name" value="TPR-like_helical_dom_sf"/>
</dbReference>
<dbReference type="InterPro" id="IPR019734">
    <property type="entry name" value="TPR_rpt"/>
</dbReference>
<gene>
    <name evidence="2" type="ORF">GOQ30_03370</name>
</gene>
<keyword evidence="1" id="KW-0472">Membrane</keyword>
<dbReference type="GO" id="GO:0003677">
    <property type="term" value="F:DNA binding"/>
    <property type="evidence" value="ECO:0007669"/>
    <property type="project" value="InterPro"/>
</dbReference>
<name>A0A6I4IES2_9FLAO</name>
<feature type="transmembrane region" description="Helical" evidence="1">
    <location>
        <begin position="334"/>
        <end position="353"/>
    </location>
</feature>
<dbReference type="GO" id="GO:0006355">
    <property type="term" value="P:regulation of DNA-templated transcription"/>
    <property type="evidence" value="ECO:0007669"/>
    <property type="project" value="InterPro"/>
</dbReference>
<evidence type="ECO:0000256" key="1">
    <source>
        <dbReference type="SAM" id="Phobius"/>
    </source>
</evidence>
<proteinExistence type="predicted"/>
<evidence type="ECO:0000313" key="3">
    <source>
        <dbReference type="Proteomes" id="UP000431264"/>
    </source>
</evidence>
<dbReference type="EMBL" id="WQLW01000002">
    <property type="protein sequence ID" value="MVO08203.1"/>
    <property type="molecule type" value="Genomic_DNA"/>
</dbReference>
<keyword evidence="3" id="KW-1185">Reference proteome</keyword>
<dbReference type="AlphaFoldDB" id="A0A6I4IES2"/>